<dbReference type="Gene3D" id="3.40.50.2300">
    <property type="match status" value="1"/>
</dbReference>
<accession>A0A2Z4LWI8</accession>
<reference evidence="4 5" key="1">
    <citation type="submission" date="2018-06" db="EMBL/GenBank/DDBJ databases">
        <title>Spongiibacterium sp. HME9304 Genome sequencing and assembly.</title>
        <authorList>
            <person name="Kang H."/>
            <person name="Kim H."/>
            <person name="Joh K."/>
        </authorList>
    </citation>
    <scope>NUCLEOTIDE SEQUENCE [LARGE SCALE GENOMIC DNA]</scope>
    <source>
        <strain evidence="4 5">HME9304</strain>
    </source>
</reference>
<evidence type="ECO:0000313" key="5">
    <source>
        <dbReference type="Proteomes" id="UP000248536"/>
    </source>
</evidence>
<dbReference type="GO" id="GO:0000160">
    <property type="term" value="P:phosphorelay signal transduction system"/>
    <property type="evidence" value="ECO:0007669"/>
    <property type="project" value="InterPro"/>
</dbReference>
<keyword evidence="5" id="KW-1185">Reference proteome</keyword>
<evidence type="ECO:0000256" key="1">
    <source>
        <dbReference type="ARBA" id="ARBA00022553"/>
    </source>
</evidence>
<feature type="modified residue" description="4-aspartylphosphate" evidence="2">
    <location>
        <position position="62"/>
    </location>
</feature>
<gene>
    <name evidence="4" type="ORF">HME9304_03204</name>
</gene>
<dbReference type="Pfam" id="PF00072">
    <property type="entry name" value="Response_reg"/>
    <property type="match status" value="1"/>
</dbReference>
<evidence type="ECO:0000256" key="2">
    <source>
        <dbReference type="PROSITE-ProRule" id="PRU00169"/>
    </source>
</evidence>
<dbReference type="SMART" id="SM00448">
    <property type="entry name" value="REC"/>
    <property type="match status" value="1"/>
</dbReference>
<dbReference type="CDD" id="cd00156">
    <property type="entry name" value="REC"/>
    <property type="match status" value="1"/>
</dbReference>
<dbReference type="EMBL" id="CP030104">
    <property type="protein sequence ID" value="AWX46172.1"/>
    <property type="molecule type" value="Genomic_DNA"/>
</dbReference>
<dbReference type="KEGG" id="spon:HME9304_03204"/>
<dbReference type="InterPro" id="IPR011006">
    <property type="entry name" value="CheY-like_superfamily"/>
</dbReference>
<dbReference type="PANTHER" id="PTHR44591">
    <property type="entry name" value="STRESS RESPONSE REGULATOR PROTEIN 1"/>
    <property type="match status" value="1"/>
</dbReference>
<dbReference type="AlphaFoldDB" id="A0A2Z4LWI8"/>
<sequence length="134" mass="15553">MRKLKSVLLVDDDETTNFLNRFFVKQLDKNLQVNTSRNGQEAIEFLETCSYKENFPCILILDVSMPVMNGWEFLENYEKKFNDDFKKNITIIVLAAVDDHDAARLVIKNPIITDMVQKPLSDVKLKALVKKHFS</sequence>
<dbReference type="RefSeq" id="WP_112379479.1">
    <property type="nucleotide sequence ID" value="NZ_CP030104.1"/>
</dbReference>
<protein>
    <recommendedName>
        <fullName evidence="3">Response regulatory domain-containing protein</fullName>
    </recommendedName>
</protein>
<dbReference type="PANTHER" id="PTHR44591:SF3">
    <property type="entry name" value="RESPONSE REGULATORY DOMAIN-CONTAINING PROTEIN"/>
    <property type="match status" value="1"/>
</dbReference>
<dbReference type="Proteomes" id="UP000248536">
    <property type="component" value="Chromosome"/>
</dbReference>
<keyword evidence="1 2" id="KW-0597">Phosphoprotein</keyword>
<feature type="domain" description="Response regulatory" evidence="3">
    <location>
        <begin position="6"/>
        <end position="133"/>
    </location>
</feature>
<dbReference type="InterPro" id="IPR001789">
    <property type="entry name" value="Sig_transdc_resp-reg_receiver"/>
</dbReference>
<proteinExistence type="predicted"/>
<dbReference type="SUPFAM" id="SSF52172">
    <property type="entry name" value="CheY-like"/>
    <property type="match status" value="1"/>
</dbReference>
<dbReference type="OrthoDB" id="673128at2"/>
<organism evidence="4 5">
    <name type="scientific">Flagellimonas maritima</name>
    <dbReference type="NCBI Taxonomy" id="1383885"/>
    <lineage>
        <taxon>Bacteria</taxon>
        <taxon>Pseudomonadati</taxon>
        <taxon>Bacteroidota</taxon>
        <taxon>Flavobacteriia</taxon>
        <taxon>Flavobacteriales</taxon>
        <taxon>Flavobacteriaceae</taxon>
        <taxon>Flagellimonas</taxon>
    </lineage>
</organism>
<dbReference type="PROSITE" id="PS50110">
    <property type="entry name" value="RESPONSE_REGULATORY"/>
    <property type="match status" value="1"/>
</dbReference>
<evidence type="ECO:0000313" key="4">
    <source>
        <dbReference type="EMBL" id="AWX46172.1"/>
    </source>
</evidence>
<name>A0A2Z4LWI8_9FLAO</name>
<dbReference type="InterPro" id="IPR050595">
    <property type="entry name" value="Bact_response_regulator"/>
</dbReference>
<evidence type="ECO:0000259" key="3">
    <source>
        <dbReference type="PROSITE" id="PS50110"/>
    </source>
</evidence>